<dbReference type="InterPro" id="IPR036010">
    <property type="entry name" value="2Fe-2S_ferredoxin-like_sf"/>
</dbReference>
<evidence type="ECO:0000259" key="1">
    <source>
        <dbReference type="PROSITE" id="PS51085"/>
    </source>
</evidence>
<dbReference type="SUPFAM" id="SSF54292">
    <property type="entry name" value="2Fe-2S ferredoxin-like"/>
    <property type="match status" value="1"/>
</dbReference>
<dbReference type="Gene3D" id="3.10.20.30">
    <property type="match status" value="1"/>
</dbReference>
<keyword evidence="3" id="KW-1185">Reference proteome</keyword>
<dbReference type="EMBL" id="JACEZT010000001">
    <property type="protein sequence ID" value="MBA5635581.1"/>
    <property type="molecule type" value="Genomic_DNA"/>
</dbReference>
<dbReference type="Proteomes" id="UP000534388">
    <property type="component" value="Unassembled WGS sequence"/>
</dbReference>
<accession>A0A7W2EN60</accession>
<comment type="caution">
    <text evidence="2">The sequence shown here is derived from an EMBL/GenBank/DDBJ whole genome shotgun (WGS) entry which is preliminary data.</text>
</comment>
<dbReference type="CDD" id="cd00207">
    <property type="entry name" value="fer2"/>
    <property type="match status" value="1"/>
</dbReference>
<dbReference type="PROSITE" id="PS51085">
    <property type="entry name" value="2FE2S_FER_2"/>
    <property type="match status" value="1"/>
</dbReference>
<organism evidence="2 3">
    <name type="scientific">Rugamonas brunnea</name>
    <dbReference type="NCBI Taxonomy" id="2758569"/>
    <lineage>
        <taxon>Bacteria</taxon>
        <taxon>Pseudomonadati</taxon>
        <taxon>Pseudomonadota</taxon>
        <taxon>Betaproteobacteria</taxon>
        <taxon>Burkholderiales</taxon>
        <taxon>Oxalobacteraceae</taxon>
        <taxon>Telluria group</taxon>
        <taxon>Rugamonas</taxon>
    </lineage>
</organism>
<sequence>MTTFNITVNETQEVFSCPDDKSVLEGMVRLGRRGIPLGCRGGACGVCKVEVLSGRYAQKPMSRCHVDADDEREGRVLACRITPSTDLEIRVLGHMKRAVLDQPSSKQA</sequence>
<dbReference type="InterPro" id="IPR001041">
    <property type="entry name" value="2Fe-2S_ferredoxin-type"/>
</dbReference>
<dbReference type="GO" id="GO:0051537">
    <property type="term" value="F:2 iron, 2 sulfur cluster binding"/>
    <property type="evidence" value="ECO:0007669"/>
    <property type="project" value="InterPro"/>
</dbReference>
<evidence type="ECO:0000313" key="2">
    <source>
        <dbReference type="EMBL" id="MBA5635581.1"/>
    </source>
</evidence>
<dbReference type="Pfam" id="PF00111">
    <property type="entry name" value="Fer2"/>
    <property type="match status" value="1"/>
</dbReference>
<evidence type="ECO:0000313" key="3">
    <source>
        <dbReference type="Proteomes" id="UP000534388"/>
    </source>
</evidence>
<dbReference type="AlphaFoldDB" id="A0A7W2EN60"/>
<protein>
    <submittedName>
        <fullName evidence="2">2Fe-2S iron-sulfur cluster binding domain-containing protein</fullName>
    </submittedName>
</protein>
<reference evidence="2 3" key="1">
    <citation type="submission" date="2020-07" db="EMBL/GenBank/DDBJ databases">
        <title>Novel species isolated from subtropical streams in China.</title>
        <authorList>
            <person name="Lu H."/>
        </authorList>
    </citation>
    <scope>NUCLEOTIDE SEQUENCE [LARGE SCALE GENOMIC DNA]</scope>
    <source>
        <strain evidence="2 3">LX20W</strain>
    </source>
</reference>
<dbReference type="InterPro" id="IPR006058">
    <property type="entry name" value="2Fe2S_fd_BS"/>
</dbReference>
<dbReference type="RefSeq" id="WP_182159074.1">
    <property type="nucleotide sequence ID" value="NZ_JACEZT010000001.1"/>
</dbReference>
<feature type="domain" description="2Fe-2S ferredoxin-type" evidence="1">
    <location>
        <begin position="2"/>
        <end position="95"/>
    </location>
</feature>
<dbReference type="InterPro" id="IPR012675">
    <property type="entry name" value="Beta-grasp_dom_sf"/>
</dbReference>
<proteinExistence type="predicted"/>
<dbReference type="PROSITE" id="PS00197">
    <property type="entry name" value="2FE2S_FER_1"/>
    <property type="match status" value="1"/>
</dbReference>
<gene>
    <name evidence="2" type="ORF">H3H37_00685</name>
</gene>
<name>A0A7W2EN60_9BURK</name>